<dbReference type="GO" id="GO:0003677">
    <property type="term" value="F:DNA binding"/>
    <property type="evidence" value="ECO:0007669"/>
    <property type="project" value="InterPro"/>
</dbReference>
<evidence type="ECO:0000313" key="10">
    <source>
        <dbReference type="Proteomes" id="UP000237222"/>
    </source>
</evidence>
<evidence type="ECO:0000256" key="6">
    <source>
        <dbReference type="ARBA" id="ARBA00023236"/>
    </source>
</evidence>
<evidence type="ECO:0000256" key="4">
    <source>
        <dbReference type="ARBA" id="ARBA00022813"/>
    </source>
</evidence>
<proteinExistence type="inferred from homology"/>
<dbReference type="EMBL" id="PQGG01000027">
    <property type="protein sequence ID" value="POP52608.1"/>
    <property type="molecule type" value="Genomic_DNA"/>
</dbReference>
<dbReference type="AlphaFoldDB" id="A0A2S4HF60"/>
<reference evidence="9" key="1">
    <citation type="submission" date="2018-01" db="EMBL/GenBank/DDBJ databases">
        <authorList>
            <person name="Yu X.-D."/>
        </authorList>
    </citation>
    <scope>NUCLEOTIDE SEQUENCE</scope>
    <source>
        <strain evidence="9">ZX-21</strain>
    </source>
</reference>
<evidence type="ECO:0000256" key="2">
    <source>
        <dbReference type="ARBA" id="ARBA00022763"/>
    </source>
</evidence>
<evidence type="ECO:0000256" key="1">
    <source>
        <dbReference type="ARBA" id="ARBA00007484"/>
    </source>
</evidence>
<dbReference type="SUPFAM" id="SSF51306">
    <property type="entry name" value="LexA/Signal peptidase"/>
    <property type="match status" value="1"/>
</dbReference>
<dbReference type="InterPro" id="IPR039418">
    <property type="entry name" value="LexA-like"/>
</dbReference>
<dbReference type="Pfam" id="PF00717">
    <property type="entry name" value="Peptidase_S24"/>
    <property type="match status" value="1"/>
</dbReference>
<dbReference type="OrthoDB" id="9787787at2"/>
<evidence type="ECO:0000256" key="5">
    <source>
        <dbReference type="ARBA" id="ARBA00023204"/>
    </source>
</evidence>
<gene>
    <name evidence="9" type="ORF">C0068_11055</name>
</gene>
<dbReference type="InterPro" id="IPR006197">
    <property type="entry name" value="Peptidase_S24_LexA"/>
</dbReference>
<organism evidence="9 10">
    <name type="scientific">Zhongshania marina</name>
    <dbReference type="NCBI Taxonomy" id="2304603"/>
    <lineage>
        <taxon>Bacteria</taxon>
        <taxon>Pseudomonadati</taxon>
        <taxon>Pseudomonadota</taxon>
        <taxon>Gammaproteobacteria</taxon>
        <taxon>Cellvibrionales</taxon>
        <taxon>Spongiibacteraceae</taxon>
        <taxon>Zhongshania</taxon>
    </lineage>
</organism>
<comment type="similarity">
    <text evidence="1 7">Belongs to the peptidase S24 family.</text>
</comment>
<evidence type="ECO:0000259" key="8">
    <source>
        <dbReference type="Pfam" id="PF00717"/>
    </source>
</evidence>
<evidence type="ECO:0000256" key="7">
    <source>
        <dbReference type="RuleBase" id="RU003991"/>
    </source>
</evidence>
<sequence length="148" mass="16599">MSLSFIHENRIPVCVCCRRTLPLFLSHVPAGFPSPASEYIEEKIDLNKHLISHPSASYLVRANGASMIELGIFNGDLLLVDSSLTARQGDVVIAALDGQLTCKVLDIQGRRLLPANRREKPIMLPEDPDLIIEGVVPAHIRYHRRWPW</sequence>
<dbReference type="Proteomes" id="UP000237222">
    <property type="component" value="Unassembled WGS sequence"/>
</dbReference>
<dbReference type="PRINTS" id="PR00726">
    <property type="entry name" value="LEXASERPTASE"/>
</dbReference>
<keyword evidence="3 7" id="KW-0378">Hydrolase</keyword>
<keyword evidence="4 7" id="KW-0068">Autocatalytic cleavage</keyword>
<dbReference type="PANTHER" id="PTHR33516">
    <property type="entry name" value="LEXA REPRESSOR"/>
    <property type="match status" value="1"/>
</dbReference>
<accession>A0A2S4HF60</accession>
<dbReference type="RefSeq" id="WP_103684551.1">
    <property type="nucleotide sequence ID" value="NZ_PQGG01000027.1"/>
</dbReference>
<dbReference type="GO" id="GO:0006281">
    <property type="term" value="P:DNA repair"/>
    <property type="evidence" value="ECO:0007669"/>
    <property type="project" value="UniProtKB-KW"/>
</dbReference>
<dbReference type="InterPro" id="IPR036286">
    <property type="entry name" value="LexA/Signal_pep-like_sf"/>
</dbReference>
<evidence type="ECO:0000256" key="3">
    <source>
        <dbReference type="ARBA" id="ARBA00022801"/>
    </source>
</evidence>
<feature type="domain" description="Peptidase S24/S26A/S26B/S26C" evidence="8">
    <location>
        <begin position="22"/>
        <end position="136"/>
    </location>
</feature>
<dbReference type="GO" id="GO:0016787">
    <property type="term" value="F:hydrolase activity"/>
    <property type="evidence" value="ECO:0007669"/>
    <property type="project" value="UniProtKB-KW"/>
</dbReference>
<dbReference type="InterPro" id="IPR050077">
    <property type="entry name" value="LexA_repressor"/>
</dbReference>
<dbReference type="GO" id="GO:0009432">
    <property type="term" value="P:SOS response"/>
    <property type="evidence" value="ECO:0007669"/>
    <property type="project" value="UniProtKB-KW"/>
</dbReference>
<dbReference type="InterPro" id="IPR015927">
    <property type="entry name" value="Peptidase_S24_S26A/B/C"/>
</dbReference>
<dbReference type="NCBIfam" id="NF007621">
    <property type="entry name" value="PRK10276.1"/>
    <property type="match status" value="1"/>
</dbReference>
<comment type="caution">
    <text evidence="9">The sequence shown here is derived from an EMBL/GenBank/DDBJ whole genome shotgun (WGS) entry which is preliminary data.</text>
</comment>
<dbReference type="PANTHER" id="PTHR33516:SF2">
    <property type="entry name" value="LEXA REPRESSOR-RELATED"/>
    <property type="match status" value="1"/>
</dbReference>
<protein>
    <recommendedName>
        <fullName evidence="8">Peptidase S24/S26A/S26B/S26C domain-containing protein</fullName>
    </recommendedName>
</protein>
<keyword evidence="2" id="KW-0227">DNA damage</keyword>
<name>A0A2S4HF60_9GAMM</name>
<evidence type="ECO:0000313" key="9">
    <source>
        <dbReference type="EMBL" id="POP52608.1"/>
    </source>
</evidence>
<dbReference type="Gene3D" id="2.10.109.10">
    <property type="entry name" value="Umud Fragment, subunit A"/>
    <property type="match status" value="1"/>
</dbReference>
<keyword evidence="6" id="KW-0742">SOS response</keyword>
<keyword evidence="5" id="KW-0234">DNA repair</keyword>
<dbReference type="GO" id="GO:0006355">
    <property type="term" value="P:regulation of DNA-templated transcription"/>
    <property type="evidence" value="ECO:0007669"/>
    <property type="project" value="InterPro"/>
</dbReference>
<dbReference type="CDD" id="cd06529">
    <property type="entry name" value="S24_LexA-like"/>
    <property type="match status" value="1"/>
</dbReference>